<dbReference type="Proteomes" id="UP000199639">
    <property type="component" value="Unassembled WGS sequence"/>
</dbReference>
<evidence type="ECO:0000256" key="2">
    <source>
        <dbReference type="SAM" id="Phobius"/>
    </source>
</evidence>
<dbReference type="AlphaFoldDB" id="A0A5E9G1Q9"/>
<dbReference type="RefSeq" id="WP_159433869.1">
    <property type="nucleotide sequence ID" value="NZ_FNIB01000009.1"/>
</dbReference>
<feature type="region of interest" description="Disordered" evidence="1">
    <location>
        <begin position="657"/>
        <end position="680"/>
    </location>
</feature>
<feature type="transmembrane region" description="Helical" evidence="2">
    <location>
        <begin position="603"/>
        <end position="622"/>
    </location>
</feature>
<protein>
    <submittedName>
        <fullName evidence="3">Uncharacterized protein</fullName>
    </submittedName>
</protein>
<keyword evidence="2" id="KW-0472">Membrane</keyword>
<evidence type="ECO:0000256" key="1">
    <source>
        <dbReference type="SAM" id="MobiDB-lite"/>
    </source>
</evidence>
<keyword evidence="2" id="KW-1133">Transmembrane helix</keyword>
<evidence type="ECO:0000313" key="3">
    <source>
        <dbReference type="EMBL" id="SDO01231.1"/>
    </source>
</evidence>
<sequence length="680" mass="76879">MNPKNSDSSWTWRRVRAAFGVRENAPHTPSLKSASVHFLLTASLRGDPNLARSVRKLLDAELAVSAAWPSETAIRVSHRLRKEARQLKSVRAMAMLHERADVTGSWRSALAFALRFPRLGIQYLHAKWVTTKISPRFKKFAESPSEGRLLVLLALHPFFTIRRVLPSIRFTWNKKRGDPVEGRHEGSVEQAAEGAEIDDDKSSFLDVLAEAERLYLDRQVVSVAIRLSDARLFGGPDRDEDGFVRLMLRESYHDFVLPGSEEQHHVVFEPRLLLHESGVVQLDLVLSAQTTLDVRQALAMMWGPEELFLRSQMSKPLLRGTQWEQVADYSSGEVDAGQPLGTIEHPTPISMAQLLEIHLSAVLAIIKRSYRHWVIYPFAILDADECCNPEEWKQTHRDDLIRLAIRGSVEREVAPHVAIPRDLSLGRDRSLYAGLGSAVHFQWRGAAPRGVAELDTVLVLEYALLQYMRLHTMEEHVSQMALGERSMRARYRGAVRIFSELRQRDLRSGEARDVVRHVLQEFGVPDIRRTIETALNLSASAYATLSAERASRRAWWVTSAATLIALLVAVPPLRELLNSVPASEPGETWALVPFRWLADRGFWGPWFTMAGVLLLVIAIWILDVSWRWRVRRLPSFRRGYKWPNEFTVDRELHSPSALGPRSTNLHVSLPGGAKDTGGSS</sequence>
<dbReference type="STRING" id="1424659.SAMN05216368_10942"/>
<organism evidence="3 4">
    <name type="scientific">Cryobacterium flavum</name>
    <dbReference type="NCBI Taxonomy" id="1424659"/>
    <lineage>
        <taxon>Bacteria</taxon>
        <taxon>Bacillati</taxon>
        <taxon>Actinomycetota</taxon>
        <taxon>Actinomycetes</taxon>
        <taxon>Micrococcales</taxon>
        <taxon>Microbacteriaceae</taxon>
        <taxon>Cryobacterium</taxon>
    </lineage>
</organism>
<evidence type="ECO:0000313" key="4">
    <source>
        <dbReference type="Proteomes" id="UP000199639"/>
    </source>
</evidence>
<keyword evidence="2" id="KW-0812">Transmembrane</keyword>
<proteinExistence type="predicted"/>
<accession>A0A5E9G1Q9</accession>
<reference evidence="3 4" key="1">
    <citation type="submission" date="2016-10" db="EMBL/GenBank/DDBJ databases">
        <authorList>
            <person name="Varghese N."/>
            <person name="Submissions S."/>
        </authorList>
    </citation>
    <scope>NUCLEOTIDE SEQUENCE [LARGE SCALE GENOMIC DNA]</scope>
    <source>
        <strain evidence="3 4">CGMCC 1.11215</strain>
    </source>
</reference>
<dbReference type="EMBL" id="FNIB01000009">
    <property type="protein sequence ID" value="SDO01231.1"/>
    <property type="molecule type" value="Genomic_DNA"/>
</dbReference>
<gene>
    <name evidence="3" type="ORF">SAMN05216368_10942</name>
</gene>
<name>A0A5E9G1Q9_9MICO</name>